<feature type="transmembrane region" description="Helical" evidence="1">
    <location>
        <begin position="6"/>
        <end position="30"/>
    </location>
</feature>
<evidence type="ECO:0000256" key="1">
    <source>
        <dbReference type="SAM" id="Phobius"/>
    </source>
</evidence>
<dbReference type="Proteomes" id="UP001372526">
    <property type="component" value="Unassembled WGS sequence"/>
</dbReference>
<proteinExistence type="predicted"/>
<name>A0ABU8FE42_9BACI</name>
<feature type="transmembrane region" description="Helical" evidence="1">
    <location>
        <begin position="51"/>
        <end position="76"/>
    </location>
</feature>
<protein>
    <submittedName>
        <fullName evidence="2">DUF3995 domain-containing protein</fullName>
    </submittedName>
</protein>
<reference evidence="2 3" key="1">
    <citation type="submission" date="2024-01" db="EMBL/GenBank/DDBJ databases">
        <title>Seven novel Bacillus-like species.</title>
        <authorList>
            <person name="Liu G."/>
        </authorList>
    </citation>
    <scope>NUCLEOTIDE SEQUENCE [LARGE SCALE GENOMIC DNA]</scope>
    <source>
        <strain evidence="2 3">FJAT-51639</strain>
    </source>
</reference>
<feature type="transmembrane region" description="Helical" evidence="1">
    <location>
        <begin position="82"/>
        <end position="100"/>
    </location>
</feature>
<dbReference type="Pfam" id="PF13160">
    <property type="entry name" value="DUF3995"/>
    <property type="match status" value="1"/>
</dbReference>
<dbReference type="InterPro" id="IPR025058">
    <property type="entry name" value="DUF3995"/>
</dbReference>
<sequence length="142" mass="16083">MAAFLIILGASILVFISLIHMYWGCGGSWGSKVVLPMKKDSGEYAFVPRKIGTFLVALAILCFAMMLLAQSGYLSFWNPSRYTKWGCMALGGIFFLRAVGDMNYVGFFKKVKETKFSMYDTWLYSPLCLYIALIFVVAFYCY</sequence>
<organism evidence="2 3">
    <name type="scientific">Bacillus bruguierae</name>
    <dbReference type="NCBI Taxonomy" id="3127667"/>
    <lineage>
        <taxon>Bacteria</taxon>
        <taxon>Bacillati</taxon>
        <taxon>Bacillota</taxon>
        <taxon>Bacilli</taxon>
        <taxon>Bacillales</taxon>
        <taxon>Bacillaceae</taxon>
        <taxon>Bacillus</taxon>
    </lineage>
</organism>
<feature type="transmembrane region" description="Helical" evidence="1">
    <location>
        <begin position="121"/>
        <end position="140"/>
    </location>
</feature>
<comment type="caution">
    <text evidence="2">The sequence shown here is derived from an EMBL/GenBank/DDBJ whole genome shotgun (WGS) entry which is preliminary data.</text>
</comment>
<evidence type="ECO:0000313" key="2">
    <source>
        <dbReference type="EMBL" id="MEI4800965.1"/>
    </source>
</evidence>
<accession>A0ABU8FE42</accession>
<keyword evidence="1" id="KW-0812">Transmembrane</keyword>
<keyword evidence="3" id="KW-1185">Reference proteome</keyword>
<dbReference type="EMBL" id="JBAWSX010000002">
    <property type="protein sequence ID" value="MEI4800965.1"/>
    <property type="molecule type" value="Genomic_DNA"/>
</dbReference>
<keyword evidence="1" id="KW-0472">Membrane</keyword>
<evidence type="ECO:0000313" key="3">
    <source>
        <dbReference type="Proteomes" id="UP001372526"/>
    </source>
</evidence>
<keyword evidence="1" id="KW-1133">Transmembrane helix</keyword>
<dbReference type="RefSeq" id="WP_336471762.1">
    <property type="nucleotide sequence ID" value="NZ_JBAWSX010000002.1"/>
</dbReference>
<gene>
    <name evidence="2" type="ORF">WAZ07_06420</name>
</gene>